<dbReference type="Proteomes" id="UP000580130">
    <property type="component" value="Unassembled WGS sequence"/>
</dbReference>
<dbReference type="Proteomes" id="UP000260841">
    <property type="component" value="Unassembled WGS sequence"/>
</dbReference>
<dbReference type="Proteomes" id="UP000260664">
    <property type="component" value="Unassembled WGS sequence"/>
</dbReference>
<dbReference type="EMBL" id="QSOI01000002">
    <property type="protein sequence ID" value="RGI86272.1"/>
    <property type="molecule type" value="Genomic_DNA"/>
</dbReference>
<evidence type="ECO:0000313" key="16">
    <source>
        <dbReference type="Proteomes" id="UP000283325"/>
    </source>
</evidence>
<dbReference type="GO" id="GO:0051301">
    <property type="term" value="P:cell division"/>
    <property type="evidence" value="ECO:0007669"/>
    <property type="project" value="UniProtKB-KW"/>
</dbReference>
<dbReference type="Pfam" id="PF03776">
    <property type="entry name" value="MinE"/>
    <property type="match status" value="1"/>
</dbReference>
<gene>
    <name evidence="11" type="ORF">DW658_00585</name>
    <name evidence="10" type="ORF">DW885_02255</name>
    <name evidence="9" type="ORF">DW957_00775</name>
    <name evidence="8" type="ORF">DWX53_02445</name>
    <name evidence="7" type="ORF">DWX78_11250</name>
    <name evidence="12" type="ORF">DWZ98_04225</name>
    <name evidence="6" type="ORF">DXB36_04920</name>
    <name evidence="5" type="ORF">DXD10_01980</name>
    <name evidence="4" type="ORF">DXD84_02340</name>
    <name evidence="3" type="ORF">HF855_07070</name>
</gene>
<comment type="caution">
    <text evidence="5">The sequence shown here is derived from an EMBL/GenBank/DDBJ whole genome shotgun (WGS) entry which is preliminary data.</text>
</comment>
<evidence type="ECO:0000313" key="9">
    <source>
        <dbReference type="EMBL" id="RHA02221.1"/>
    </source>
</evidence>
<keyword evidence="5" id="KW-0132">Cell division</keyword>
<dbReference type="Proteomes" id="UP000261208">
    <property type="component" value="Unassembled WGS sequence"/>
</dbReference>
<dbReference type="EMBL" id="QSVB01000003">
    <property type="protein sequence ID" value="RGN92725.1"/>
    <property type="molecule type" value="Genomic_DNA"/>
</dbReference>
<keyword evidence="5" id="KW-0131">Cell cycle</keyword>
<dbReference type="EMBL" id="QSEW01000001">
    <property type="protein sequence ID" value="RHA02221.1"/>
    <property type="molecule type" value="Genomic_DNA"/>
</dbReference>
<dbReference type="Gene3D" id="3.30.1070.10">
    <property type="entry name" value="Cell division topological specificity factor MinE"/>
    <property type="match status" value="1"/>
</dbReference>
<dbReference type="EMBL" id="JABAFX010000013">
    <property type="protein sequence ID" value="NME57194.1"/>
    <property type="molecule type" value="Genomic_DNA"/>
</dbReference>
<evidence type="ECO:0000313" key="21">
    <source>
        <dbReference type="Proteomes" id="UP000285981"/>
    </source>
</evidence>
<accession>A0A3E4MK33</accession>
<proteinExistence type="inferred from homology"/>
<dbReference type="InterPro" id="IPR036707">
    <property type="entry name" value="MinE_sf"/>
</dbReference>
<evidence type="ECO:0000313" key="6">
    <source>
        <dbReference type="EMBL" id="RGN92725.1"/>
    </source>
</evidence>
<dbReference type="EMBL" id="QRVU01000059">
    <property type="protein sequence ID" value="RGS69282.1"/>
    <property type="molecule type" value="Genomic_DNA"/>
</dbReference>
<dbReference type="Proteomes" id="UP000285981">
    <property type="component" value="Unassembled WGS sequence"/>
</dbReference>
<evidence type="ECO:0000313" key="20">
    <source>
        <dbReference type="Proteomes" id="UP000285666"/>
    </source>
</evidence>
<dbReference type="Proteomes" id="UP000284962">
    <property type="component" value="Unassembled WGS sequence"/>
</dbReference>
<dbReference type="GeneID" id="92864323"/>
<evidence type="ECO:0000313" key="10">
    <source>
        <dbReference type="EMBL" id="RHB42859.1"/>
    </source>
</evidence>
<evidence type="ECO:0000313" key="7">
    <source>
        <dbReference type="EMBL" id="RGS69282.1"/>
    </source>
</evidence>
<evidence type="ECO:0000313" key="8">
    <source>
        <dbReference type="EMBL" id="RGT11280.1"/>
    </source>
</evidence>
<dbReference type="EMBL" id="QRWH01000002">
    <property type="protein sequence ID" value="RGT11280.1"/>
    <property type="molecule type" value="Genomic_DNA"/>
</dbReference>
<evidence type="ECO:0000313" key="15">
    <source>
        <dbReference type="Proteomes" id="UP000261208"/>
    </source>
</evidence>
<evidence type="ECO:0000256" key="1">
    <source>
        <dbReference type="ARBA" id="ARBA00008168"/>
    </source>
</evidence>
<dbReference type="EMBL" id="QRPD01000002">
    <property type="protein sequence ID" value="RHL90019.1"/>
    <property type="molecule type" value="Genomic_DNA"/>
</dbReference>
<comment type="function">
    <text evidence="2">Prevents the cell division inhibition by proteins MinC and MinD at internal division sites while permitting inhibition at polar sites. This ensures cell division at the proper site by restricting the formation of a division septum at the midpoint of the long axis of the cell.</text>
</comment>
<evidence type="ECO:0000313" key="19">
    <source>
        <dbReference type="Proteomes" id="UP000284962"/>
    </source>
</evidence>
<evidence type="ECO:0000313" key="14">
    <source>
        <dbReference type="Proteomes" id="UP000260841"/>
    </source>
</evidence>
<name>A0A3E4MK33_9FIRM</name>
<comment type="similarity">
    <text evidence="1">Belongs to the MinE family.</text>
</comment>
<dbReference type="Proteomes" id="UP000284883">
    <property type="component" value="Unassembled WGS sequence"/>
</dbReference>
<evidence type="ECO:0000313" key="4">
    <source>
        <dbReference type="EMBL" id="RGI86272.1"/>
    </source>
</evidence>
<evidence type="ECO:0000313" key="3">
    <source>
        <dbReference type="EMBL" id="NME57194.1"/>
    </source>
</evidence>
<dbReference type="EMBL" id="QSGQ01000001">
    <property type="protein sequence ID" value="RHB42859.1"/>
    <property type="molecule type" value="Genomic_DNA"/>
</dbReference>
<organism evidence="5 15">
    <name type="scientific">Dorea formicigenerans</name>
    <dbReference type="NCBI Taxonomy" id="39486"/>
    <lineage>
        <taxon>Bacteria</taxon>
        <taxon>Bacillati</taxon>
        <taxon>Bacillota</taxon>
        <taxon>Clostridia</taxon>
        <taxon>Lachnospirales</taxon>
        <taxon>Lachnospiraceae</taxon>
        <taxon>Dorea</taxon>
    </lineage>
</organism>
<evidence type="ECO:0000313" key="22">
    <source>
        <dbReference type="Proteomes" id="UP000580130"/>
    </source>
</evidence>
<dbReference type="Proteomes" id="UP000283630">
    <property type="component" value="Unassembled WGS sequence"/>
</dbReference>
<reference evidence="13 14" key="1">
    <citation type="submission" date="2018-08" db="EMBL/GenBank/DDBJ databases">
        <title>A genome reference for cultivated species of the human gut microbiota.</title>
        <authorList>
            <person name="Zou Y."/>
            <person name="Xue W."/>
            <person name="Luo G."/>
        </authorList>
    </citation>
    <scope>NUCLEOTIDE SEQUENCE [LARGE SCALE GENOMIC DNA]</scope>
    <source>
        <strain evidence="8 17">AF19-4AC</strain>
        <strain evidence="7 21">AF21-25</strain>
        <strain evidence="12 16">AF36-1BH</strain>
        <strain evidence="11 20">AM23-7AC</strain>
        <strain evidence="10 18">AM40-15AC</strain>
        <strain evidence="9 19">AM46-16</strain>
        <strain evidence="6 14">OM03-2</strain>
        <strain evidence="5 15">TF11-11</strain>
        <strain evidence="4 13">TM09-19AC</strain>
    </source>
</reference>
<evidence type="ECO:0000313" key="13">
    <source>
        <dbReference type="Proteomes" id="UP000260664"/>
    </source>
</evidence>
<dbReference type="AlphaFoldDB" id="A0A3E4MK33"/>
<evidence type="ECO:0000313" key="11">
    <source>
        <dbReference type="EMBL" id="RHF80780.1"/>
    </source>
</evidence>
<evidence type="ECO:0000313" key="12">
    <source>
        <dbReference type="EMBL" id="RHL90019.1"/>
    </source>
</evidence>
<evidence type="ECO:0000313" key="17">
    <source>
        <dbReference type="Proteomes" id="UP000283630"/>
    </source>
</evidence>
<dbReference type="Proteomes" id="UP000283325">
    <property type="component" value="Unassembled WGS sequence"/>
</dbReference>
<dbReference type="GO" id="GO:0032955">
    <property type="term" value="P:regulation of division septum assembly"/>
    <property type="evidence" value="ECO:0007669"/>
    <property type="project" value="InterPro"/>
</dbReference>
<evidence type="ECO:0000256" key="2">
    <source>
        <dbReference type="ARBA" id="ARBA00025265"/>
    </source>
</evidence>
<protein>
    <submittedName>
        <fullName evidence="5">Cell division topological specificity factor MinE</fullName>
    </submittedName>
</protein>
<dbReference type="EMBL" id="QSQQ01000002">
    <property type="protein sequence ID" value="RGK50015.1"/>
    <property type="molecule type" value="Genomic_DNA"/>
</dbReference>
<dbReference type="EMBL" id="QRHN01000001">
    <property type="protein sequence ID" value="RHF80780.1"/>
    <property type="molecule type" value="Genomic_DNA"/>
</dbReference>
<dbReference type="InterPro" id="IPR005527">
    <property type="entry name" value="MinE"/>
</dbReference>
<sequence length="70" mass="8143">MLKKSSVSVAKSRLKLLIVSDRISCSPAEYENISRDLFQTLSKYLELTEDNFHVEIYRTHIFISYVGEET</sequence>
<evidence type="ECO:0000313" key="18">
    <source>
        <dbReference type="Proteomes" id="UP000284883"/>
    </source>
</evidence>
<evidence type="ECO:0000313" key="5">
    <source>
        <dbReference type="EMBL" id="RGK50015.1"/>
    </source>
</evidence>
<reference evidence="3 22" key="2">
    <citation type="submission" date="2020-04" db="EMBL/GenBank/DDBJ databases">
        <authorList>
            <person name="Hitch T.C.A."/>
            <person name="Wylensek D."/>
            <person name="Clavel T."/>
        </authorList>
    </citation>
    <scope>NUCLEOTIDE SEQUENCE [LARGE SCALE GENOMIC DNA]</scope>
    <source>
        <strain evidence="3 22">BSM-383-APC-5F</strain>
    </source>
</reference>
<dbReference type="RefSeq" id="WP_005332744.1">
    <property type="nucleotide sequence ID" value="NZ_CABJBB010000001.1"/>
</dbReference>
<dbReference type="Proteomes" id="UP000285666">
    <property type="component" value="Unassembled WGS sequence"/>
</dbReference>